<sequence length="418" mass="47731">MLACNKRELNAGAKVRIVKSDSGYVVLRDGKAFGINGAGGTSNFKALREAGGTCLRIWDTTQLQQVLDSAQQNGLAIIAGLPIRNSDQKDFYNDPIKASKQLAQFQSIVDRHKDHPALLMWCVGNELDFPYSPSYNHFYSAFNAITKMIRRVDPDHPITTTVLNFNRKYIANIQLRCHIDLISFNVFNNLRLLKEDLKSFSWFWNGPYMLLEWGTDGPWTGTQCTAWGAFIENPSKKKADVILKRYQQEIPVKDPRFLGSFIFFWGSKQETTSTWFSLFDESGRKSELVAIMQYIWTGQLPKDQFPQIRYMLLNNKGAADDILLNPEEAMHPELVLHQRDSIRSVHWEIVPEDWYKENGQNSSQQPRPLAASVESGGRLTAQFKSPAEEGPYRIFAKIYHHNGTFASCNTPFYVISDR</sequence>
<evidence type="ECO:0000313" key="3">
    <source>
        <dbReference type="EMBL" id="QRR04045.1"/>
    </source>
</evidence>
<dbReference type="InterPro" id="IPR017853">
    <property type="entry name" value="GH"/>
</dbReference>
<name>A0ABX7IE09_9BACT</name>
<evidence type="ECO:0000313" key="4">
    <source>
        <dbReference type="Proteomes" id="UP000612680"/>
    </source>
</evidence>
<dbReference type="SUPFAM" id="SSF51445">
    <property type="entry name" value="(Trans)glycosidases"/>
    <property type="match status" value="1"/>
</dbReference>
<evidence type="ECO:0000256" key="1">
    <source>
        <dbReference type="SAM" id="MobiDB-lite"/>
    </source>
</evidence>
<reference evidence="3 4" key="1">
    <citation type="submission" date="2020-06" db="EMBL/GenBank/DDBJ databases">
        <title>Dyadobacter sandarakinus sp. nov., isolated from the soil of the Arctic Yellow River Station.</title>
        <authorList>
            <person name="Zhang Y."/>
            <person name="Peng F."/>
        </authorList>
    </citation>
    <scope>NUCLEOTIDE SEQUENCE [LARGE SCALE GENOMIC DNA]</scope>
    <source>
        <strain evidence="3 4">Q3-56</strain>
    </source>
</reference>
<dbReference type="Gene3D" id="3.20.20.80">
    <property type="entry name" value="Glycosidases"/>
    <property type="match status" value="1"/>
</dbReference>
<feature type="region of interest" description="Disordered" evidence="1">
    <location>
        <begin position="356"/>
        <end position="375"/>
    </location>
</feature>
<protein>
    <recommendedName>
        <fullName evidence="2">Glycoside hydrolase family 2 catalytic domain-containing protein</fullName>
    </recommendedName>
</protein>
<gene>
    <name evidence="3" type="ORF">HWI92_04270</name>
</gene>
<dbReference type="InterPro" id="IPR006103">
    <property type="entry name" value="Glyco_hydro_2_cat"/>
</dbReference>
<dbReference type="Pfam" id="PF02836">
    <property type="entry name" value="Glyco_hydro_2_C"/>
    <property type="match status" value="1"/>
</dbReference>
<organism evidence="3 4">
    <name type="scientific">Dyadobacter sandarakinus</name>
    <dbReference type="NCBI Taxonomy" id="2747268"/>
    <lineage>
        <taxon>Bacteria</taxon>
        <taxon>Pseudomonadati</taxon>
        <taxon>Bacteroidota</taxon>
        <taxon>Cytophagia</taxon>
        <taxon>Cytophagales</taxon>
        <taxon>Spirosomataceae</taxon>
        <taxon>Dyadobacter</taxon>
    </lineage>
</organism>
<feature type="domain" description="Glycoside hydrolase family 2 catalytic" evidence="2">
    <location>
        <begin position="66"/>
        <end position="213"/>
    </location>
</feature>
<accession>A0ABX7IE09</accession>
<dbReference type="Proteomes" id="UP000612680">
    <property type="component" value="Chromosome"/>
</dbReference>
<evidence type="ECO:0000259" key="2">
    <source>
        <dbReference type="Pfam" id="PF02836"/>
    </source>
</evidence>
<keyword evidence="4" id="KW-1185">Reference proteome</keyword>
<dbReference type="EMBL" id="CP056775">
    <property type="protein sequence ID" value="QRR04045.1"/>
    <property type="molecule type" value="Genomic_DNA"/>
</dbReference>
<proteinExistence type="predicted"/>